<comment type="caution">
    <text evidence="2">The sequence shown here is derived from an EMBL/GenBank/DDBJ whole genome shotgun (WGS) entry which is preliminary data.</text>
</comment>
<dbReference type="Proteomes" id="UP001152622">
    <property type="component" value="Chromosome 10"/>
</dbReference>
<reference evidence="2" key="1">
    <citation type="journal article" date="2023" name="Science">
        <title>Genome structures resolve the early diversification of teleost fishes.</title>
        <authorList>
            <person name="Parey E."/>
            <person name="Louis A."/>
            <person name="Montfort J."/>
            <person name="Bouchez O."/>
            <person name="Roques C."/>
            <person name="Iampietro C."/>
            <person name="Lluch J."/>
            <person name="Castinel A."/>
            <person name="Donnadieu C."/>
            <person name="Desvignes T."/>
            <person name="Floi Bucao C."/>
            <person name="Jouanno E."/>
            <person name="Wen M."/>
            <person name="Mejri S."/>
            <person name="Dirks R."/>
            <person name="Jansen H."/>
            <person name="Henkel C."/>
            <person name="Chen W.J."/>
            <person name="Zahm M."/>
            <person name="Cabau C."/>
            <person name="Klopp C."/>
            <person name="Thompson A.W."/>
            <person name="Robinson-Rechavi M."/>
            <person name="Braasch I."/>
            <person name="Lecointre G."/>
            <person name="Bobe J."/>
            <person name="Postlethwait J.H."/>
            <person name="Berthelot C."/>
            <person name="Roest Crollius H."/>
            <person name="Guiguen Y."/>
        </authorList>
    </citation>
    <scope>NUCLEOTIDE SEQUENCE</scope>
    <source>
        <strain evidence="2">WJC10195</strain>
    </source>
</reference>
<evidence type="ECO:0000313" key="3">
    <source>
        <dbReference type="Proteomes" id="UP001152622"/>
    </source>
</evidence>
<keyword evidence="3" id="KW-1185">Reference proteome</keyword>
<name>A0A9Q1EYK8_SYNKA</name>
<accession>A0A9Q1EYK8</accession>
<feature type="chain" id="PRO_5040341005" description="Secreted protein" evidence="1">
    <location>
        <begin position="31"/>
        <end position="127"/>
    </location>
</feature>
<organism evidence="2 3">
    <name type="scientific">Synaphobranchus kaupii</name>
    <name type="common">Kaup's arrowtooth eel</name>
    <dbReference type="NCBI Taxonomy" id="118154"/>
    <lineage>
        <taxon>Eukaryota</taxon>
        <taxon>Metazoa</taxon>
        <taxon>Chordata</taxon>
        <taxon>Craniata</taxon>
        <taxon>Vertebrata</taxon>
        <taxon>Euteleostomi</taxon>
        <taxon>Actinopterygii</taxon>
        <taxon>Neopterygii</taxon>
        <taxon>Teleostei</taxon>
        <taxon>Anguilliformes</taxon>
        <taxon>Synaphobranchidae</taxon>
        <taxon>Synaphobranchus</taxon>
    </lineage>
</organism>
<gene>
    <name evidence="2" type="ORF">SKAU_G00261050</name>
</gene>
<keyword evidence="1" id="KW-0732">Signal</keyword>
<proteinExistence type="predicted"/>
<evidence type="ECO:0000313" key="2">
    <source>
        <dbReference type="EMBL" id="KAJ8347516.1"/>
    </source>
</evidence>
<dbReference type="AlphaFoldDB" id="A0A9Q1EYK8"/>
<sequence>MEVSRGCESIIVAAACCLVLMCSVLRGVKGEGAGVSMETKWAVTSPGLKLRVFPVLSGCWRLCYAVPPEQKCSWVRFSFAVNQSDTLVKSHSKSIGLQLHLLCGTPRSRRKVAYTAALKWGMGMHTE</sequence>
<dbReference type="EMBL" id="JAINUF010000010">
    <property type="protein sequence ID" value="KAJ8347516.1"/>
    <property type="molecule type" value="Genomic_DNA"/>
</dbReference>
<evidence type="ECO:0000256" key="1">
    <source>
        <dbReference type="SAM" id="SignalP"/>
    </source>
</evidence>
<evidence type="ECO:0008006" key="4">
    <source>
        <dbReference type="Google" id="ProtNLM"/>
    </source>
</evidence>
<protein>
    <recommendedName>
        <fullName evidence="4">Secreted protein</fullName>
    </recommendedName>
</protein>
<feature type="signal peptide" evidence="1">
    <location>
        <begin position="1"/>
        <end position="30"/>
    </location>
</feature>